<dbReference type="EMBL" id="OW152838">
    <property type="protein sequence ID" value="CAH2059564.1"/>
    <property type="molecule type" value="Genomic_DNA"/>
</dbReference>
<protein>
    <recommendedName>
        <fullName evidence="4">Secreted protein</fullName>
    </recommendedName>
</protein>
<evidence type="ECO:0000313" key="2">
    <source>
        <dbReference type="EMBL" id="CAH2059564.1"/>
    </source>
</evidence>
<evidence type="ECO:0000313" key="3">
    <source>
        <dbReference type="Proteomes" id="UP000837857"/>
    </source>
</evidence>
<sequence>MFLLCDSPLCGYCLLCFFERAGSFVQQQKLRGYTISLGPILVTDAHQHGGRRPLGIGECSTKQFNSKDPAISSSLRWKQKTTQEL</sequence>
<organism evidence="2 3">
    <name type="scientific">Iphiclides podalirius</name>
    <name type="common">scarce swallowtail</name>
    <dbReference type="NCBI Taxonomy" id="110791"/>
    <lineage>
        <taxon>Eukaryota</taxon>
        <taxon>Metazoa</taxon>
        <taxon>Ecdysozoa</taxon>
        <taxon>Arthropoda</taxon>
        <taxon>Hexapoda</taxon>
        <taxon>Insecta</taxon>
        <taxon>Pterygota</taxon>
        <taxon>Neoptera</taxon>
        <taxon>Endopterygota</taxon>
        <taxon>Lepidoptera</taxon>
        <taxon>Glossata</taxon>
        <taxon>Ditrysia</taxon>
        <taxon>Papilionoidea</taxon>
        <taxon>Papilionidae</taxon>
        <taxon>Papilioninae</taxon>
        <taxon>Iphiclides</taxon>
    </lineage>
</organism>
<keyword evidence="3" id="KW-1185">Reference proteome</keyword>
<evidence type="ECO:0008006" key="4">
    <source>
        <dbReference type="Google" id="ProtNLM"/>
    </source>
</evidence>
<feature type="region of interest" description="Disordered" evidence="1">
    <location>
        <begin position="60"/>
        <end position="85"/>
    </location>
</feature>
<dbReference type="Proteomes" id="UP000837857">
    <property type="component" value="Chromosome 26"/>
</dbReference>
<proteinExistence type="predicted"/>
<accession>A0ABN8IJL0</accession>
<gene>
    <name evidence="2" type="ORF">IPOD504_LOCUS10925</name>
</gene>
<evidence type="ECO:0000256" key="1">
    <source>
        <dbReference type="SAM" id="MobiDB-lite"/>
    </source>
</evidence>
<feature type="non-terminal residue" evidence="2">
    <location>
        <position position="1"/>
    </location>
</feature>
<reference evidence="2" key="1">
    <citation type="submission" date="2022-03" db="EMBL/GenBank/DDBJ databases">
        <authorList>
            <person name="Martin H S."/>
        </authorList>
    </citation>
    <scope>NUCLEOTIDE SEQUENCE</scope>
</reference>
<name>A0ABN8IJL0_9NEOP</name>